<dbReference type="OrthoDB" id="9788289at2"/>
<gene>
    <name evidence="3" type="ORF">CR103_09660</name>
</gene>
<protein>
    <recommendedName>
        <fullName evidence="1">UPF0229 protein CR103_09660</fullName>
    </recommendedName>
</protein>
<dbReference type="RefSeq" id="WP_099915791.1">
    <property type="nucleotide sequence ID" value="NZ_BMHS01000014.1"/>
</dbReference>
<name>A0A2G8T1Q0_9BURK</name>
<reference evidence="3 4" key="1">
    <citation type="submission" date="2017-10" db="EMBL/GenBank/DDBJ databases">
        <title>Massilia psychrophilum sp. nov., a novel purple-pigmented bacterium isolated from Tianshan glacier, Xinjiang Municipality, China.</title>
        <authorList>
            <person name="Wang H."/>
        </authorList>
    </citation>
    <scope>NUCLEOTIDE SEQUENCE [LARGE SCALE GENOMIC DNA]</scope>
    <source>
        <strain evidence="3 4">JCM 30813</strain>
    </source>
</reference>
<comment type="caution">
    <text evidence="3">The sequence shown here is derived from an EMBL/GenBank/DDBJ whole genome shotgun (WGS) entry which is preliminary data.</text>
</comment>
<dbReference type="Pfam" id="PF04285">
    <property type="entry name" value="DUF444"/>
    <property type="match status" value="1"/>
</dbReference>
<dbReference type="PANTHER" id="PTHR30510">
    <property type="entry name" value="UPF0229 PROTEIN YEAH"/>
    <property type="match status" value="1"/>
</dbReference>
<dbReference type="NCBIfam" id="NF003707">
    <property type="entry name" value="PRK05325.1-2"/>
    <property type="match status" value="1"/>
</dbReference>
<dbReference type="SUPFAM" id="SSF53300">
    <property type="entry name" value="vWA-like"/>
    <property type="match status" value="1"/>
</dbReference>
<dbReference type="Proteomes" id="UP000228593">
    <property type="component" value="Unassembled WGS sequence"/>
</dbReference>
<evidence type="ECO:0000313" key="3">
    <source>
        <dbReference type="EMBL" id="PIL39980.1"/>
    </source>
</evidence>
<dbReference type="AlphaFoldDB" id="A0A2G8T1Q0"/>
<evidence type="ECO:0000256" key="1">
    <source>
        <dbReference type="HAMAP-Rule" id="MF_01232"/>
    </source>
</evidence>
<keyword evidence="4" id="KW-1185">Reference proteome</keyword>
<feature type="region of interest" description="Disordered" evidence="2">
    <location>
        <begin position="65"/>
        <end position="108"/>
    </location>
</feature>
<evidence type="ECO:0000256" key="2">
    <source>
        <dbReference type="SAM" id="MobiDB-lite"/>
    </source>
</evidence>
<comment type="similarity">
    <text evidence="1">Belongs to the UPF0229 family.</text>
</comment>
<dbReference type="InterPro" id="IPR006698">
    <property type="entry name" value="UPF0229"/>
</dbReference>
<evidence type="ECO:0000313" key="4">
    <source>
        <dbReference type="Proteomes" id="UP000228593"/>
    </source>
</evidence>
<dbReference type="HAMAP" id="MF_01232">
    <property type="entry name" value="UPF0229"/>
    <property type="match status" value="1"/>
</dbReference>
<proteinExistence type="inferred from homology"/>
<feature type="compositionally biased region" description="Gly residues" evidence="2">
    <location>
        <begin position="92"/>
        <end position="101"/>
    </location>
</feature>
<dbReference type="InterPro" id="IPR036465">
    <property type="entry name" value="vWFA_dom_sf"/>
</dbReference>
<accession>A0A2G8T1Q0</accession>
<sequence length="422" mass="48217">MTYLIDRRLQGKNKSAINRERFLRRYKSQIKDAVGRAIKGRSITDIENGEKVSIPVKDVNEPNFGHAHGGVWETVNPGNKEYQKGDQFNRPRGGGGPGRGKAGNSDQTNEDDFIFELSREEFMNYFFEDLELPNMVKTQLTATTEFKNQRAGYNMSGTPSNIHVLRSLRGALGRRIAVGGSSRKHLIEAENELVALLEEGVPLDDARVVELKRLVHHLHTKLLAIPFIDPFDLRYSNRIKVPKPTTQAVMFCIMDVSGSMDESRKDTAKRFFILLYLFLKRSYDKIEVVFIRHHTAAAEVDEEEFFHSRESGGTVVSSALHLLQKIISERYGSGEWNSYVAQASDGDNWDNDSVLCRQLLINTIMPAVQYYTYVEITDGPQQNLWEQYVEVGNHHRNFAMQKIVTPADIYPVFRELFKKQPK</sequence>
<dbReference type="PANTHER" id="PTHR30510:SF2">
    <property type="entry name" value="UPF0229 PROTEIN YEAH"/>
    <property type="match status" value="1"/>
</dbReference>
<dbReference type="EMBL" id="PDOB01000012">
    <property type="protein sequence ID" value="PIL39980.1"/>
    <property type="molecule type" value="Genomic_DNA"/>
</dbReference>
<organism evidence="3 4">
    <name type="scientific">Massilia psychrophila</name>
    <dbReference type="NCBI Taxonomy" id="1603353"/>
    <lineage>
        <taxon>Bacteria</taxon>
        <taxon>Pseudomonadati</taxon>
        <taxon>Pseudomonadota</taxon>
        <taxon>Betaproteobacteria</taxon>
        <taxon>Burkholderiales</taxon>
        <taxon>Oxalobacteraceae</taxon>
        <taxon>Telluria group</taxon>
        <taxon>Massilia</taxon>
    </lineage>
</organism>
<dbReference type="NCBIfam" id="NF003708">
    <property type="entry name" value="PRK05325.1-3"/>
    <property type="match status" value="1"/>
</dbReference>